<dbReference type="PANTHER" id="PTHR46566">
    <property type="entry name" value="1-PHOSPHOFRUCTOKINASE-RELATED"/>
    <property type="match status" value="1"/>
</dbReference>
<dbReference type="SUPFAM" id="SSF53613">
    <property type="entry name" value="Ribokinase-like"/>
    <property type="match status" value="1"/>
</dbReference>
<evidence type="ECO:0000313" key="8">
    <source>
        <dbReference type="EMBL" id="WKN34188.1"/>
    </source>
</evidence>
<dbReference type="FunFam" id="3.40.1190.20:FF:000001">
    <property type="entry name" value="Phosphofructokinase"/>
    <property type="match status" value="1"/>
</dbReference>
<dbReference type="Gene3D" id="3.40.1190.20">
    <property type="match status" value="1"/>
</dbReference>
<proteinExistence type="inferred from homology"/>
<evidence type="ECO:0000256" key="5">
    <source>
        <dbReference type="ARBA" id="ARBA00022840"/>
    </source>
</evidence>
<dbReference type="InterPro" id="IPR002173">
    <property type="entry name" value="Carboh/pur_kinase_PfkB_CS"/>
</dbReference>
<dbReference type="PIRSF" id="PIRSF000535">
    <property type="entry name" value="1PFK/6PFK/LacC"/>
    <property type="match status" value="1"/>
</dbReference>
<dbReference type="Pfam" id="PF00294">
    <property type="entry name" value="PfkB"/>
    <property type="match status" value="1"/>
</dbReference>
<protein>
    <submittedName>
        <fullName evidence="8">1-phosphofructokinase family hexose kinase</fullName>
    </submittedName>
</protein>
<dbReference type="AlphaFoldDB" id="A0AA49GJ19"/>
<organism evidence="8">
    <name type="scientific">Roseihalotalea indica</name>
    <dbReference type="NCBI Taxonomy" id="2867963"/>
    <lineage>
        <taxon>Bacteria</taxon>
        <taxon>Pseudomonadati</taxon>
        <taxon>Bacteroidota</taxon>
        <taxon>Cytophagia</taxon>
        <taxon>Cytophagales</taxon>
        <taxon>Catalimonadaceae</taxon>
        <taxon>Roseihalotalea</taxon>
    </lineage>
</organism>
<dbReference type="EMBL" id="CP120682">
    <property type="protein sequence ID" value="WKN34188.1"/>
    <property type="molecule type" value="Genomic_DNA"/>
</dbReference>
<sequence>MNILTITFNPAIDKSTTVPGLKPDNKMPCTPPRYDPGGGGVNVSRAIRKLGGDSLCLYVAGGPTGEKMHDMLAEEGVRQHMITCKPWTRENFIVVDTLRHQQYRFGMPGEAVSEAEWDKIRAEIKTQVASADYVVVSGSLPPGAPVTIFAEVARWAKEHEARCIVDTSGEALQRAAAEGVFLLKPNLRELSALVGQEEVPALQQEPLARQLIDSGHCEVVVVSLGPQGAMLVTPEEVQYIPTPAVPQKSTVGAGDSMVGAIVLQLSQGASLADAVRYGVAAGTAATMNEGTTLCHRQDVDQLYAWIKSRN</sequence>
<evidence type="ECO:0000256" key="3">
    <source>
        <dbReference type="ARBA" id="ARBA00022741"/>
    </source>
</evidence>
<dbReference type="PROSITE" id="PS00583">
    <property type="entry name" value="PFKB_KINASES_1"/>
    <property type="match status" value="1"/>
</dbReference>
<keyword evidence="5" id="KW-0067">ATP-binding</keyword>
<dbReference type="InterPro" id="IPR017583">
    <property type="entry name" value="Tagatose/fructose_Pkinase"/>
</dbReference>
<dbReference type="GO" id="GO:0005524">
    <property type="term" value="F:ATP binding"/>
    <property type="evidence" value="ECO:0007669"/>
    <property type="project" value="UniProtKB-KW"/>
</dbReference>
<accession>A0AA49GJ19</accession>
<evidence type="ECO:0000256" key="2">
    <source>
        <dbReference type="ARBA" id="ARBA00022679"/>
    </source>
</evidence>
<reference evidence="8" key="1">
    <citation type="journal article" date="2023" name="Comput. Struct. Biotechnol. J.">
        <title>Discovery of a novel marine Bacteroidetes with a rich repertoire of carbohydrate-active enzymes.</title>
        <authorList>
            <person name="Chen B."/>
            <person name="Liu G."/>
            <person name="Chen Q."/>
            <person name="Wang H."/>
            <person name="Liu L."/>
            <person name="Tang K."/>
        </authorList>
    </citation>
    <scope>NUCLEOTIDE SEQUENCE</scope>
    <source>
        <strain evidence="8">TK19036</strain>
    </source>
</reference>
<dbReference type="CDD" id="cd01164">
    <property type="entry name" value="FruK_PfkB_like"/>
    <property type="match status" value="1"/>
</dbReference>
<evidence type="ECO:0000256" key="6">
    <source>
        <dbReference type="PIRNR" id="PIRNR000535"/>
    </source>
</evidence>
<comment type="similarity">
    <text evidence="1">Belongs to the carbohydrate kinase PfkB family.</text>
</comment>
<keyword evidence="2 6" id="KW-0808">Transferase</keyword>
<keyword evidence="4" id="KW-0418">Kinase</keyword>
<evidence type="ECO:0000256" key="4">
    <source>
        <dbReference type="ARBA" id="ARBA00022777"/>
    </source>
</evidence>
<reference evidence="8" key="2">
    <citation type="journal article" date="2024" name="Antonie Van Leeuwenhoek">
        <title>Roseihalotalea indica gen. nov., sp. nov., a halophilic Bacteroidetes from mesopelagic Southwest Indian Ocean with higher carbohydrate metabolic potential.</title>
        <authorList>
            <person name="Chen B."/>
            <person name="Zhang M."/>
            <person name="Lin D."/>
            <person name="Ye J."/>
            <person name="Tang K."/>
        </authorList>
    </citation>
    <scope>NUCLEOTIDE SEQUENCE</scope>
    <source>
        <strain evidence="8">TK19036</strain>
    </source>
</reference>
<keyword evidence="3" id="KW-0547">Nucleotide-binding</keyword>
<dbReference type="PANTHER" id="PTHR46566:SF2">
    <property type="entry name" value="ATP-DEPENDENT 6-PHOSPHOFRUCTOKINASE ISOZYME 2"/>
    <property type="match status" value="1"/>
</dbReference>
<evidence type="ECO:0000256" key="1">
    <source>
        <dbReference type="ARBA" id="ARBA00010688"/>
    </source>
</evidence>
<evidence type="ECO:0000259" key="7">
    <source>
        <dbReference type="Pfam" id="PF00294"/>
    </source>
</evidence>
<dbReference type="GO" id="GO:0003872">
    <property type="term" value="F:6-phosphofructokinase activity"/>
    <property type="evidence" value="ECO:0007669"/>
    <property type="project" value="TreeGrafter"/>
</dbReference>
<dbReference type="InterPro" id="IPR029056">
    <property type="entry name" value="Ribokinase-like"/>
</dbReference>
<gene>
    <name evidence="8" type="ORF">K4G66_17560</name>
</gene>
<feature type="domain" description="Carbohydrate kinase PfkB" evidence="7">
    <location>
        <begin position="16"/>
        <end position="294"/>
    </location>
</feature>
<dbReference type="InterPro" id="IPR011611">
    <property type="entry name" value="PfkB_dom"/>
</dbReference>
<dbReference type="NCBIfam" id="TIGR03168">
    <property type="entry name" value="1-PFK"/>
    <property type="match status" value="1"/>
</dbReference>
<dbReference type="GO" id="GO:0005829">
    <property type="term" value="C:cytosol"/>
    <property type="evidence" value="ECO:0007669"/>
    <property type="project" value="TreeGrafter"/>
</dbReference>
<name>A0AA49GJ19_9BACT</name>
<dbReference type="PROSITE" id="PS00584">
    <property type="entry name" value="PFKB_KINASES_2"/>
    <property type="match status" value="1"/>
</dbReference>